<dbReference type="Proteomes" id="UP001618531">
    <property type="component" value="Unassembled WGS sequence"/>
</dbReference>
<protein>
    <submittedName>
        <fullName evidence="3">Rho termination factor N-terminal domain-containing protein</fullName>
    </submittedName>
</protein>
<evidence type="ECO:0000313" key="4">
    <source>
        <dbReference type="Proteomes" id="UP001618531"/>
    </source>
</evidence>
<evidence type="ECO:0000259" key="2">
    <source>
        <dbReference type="SMART" id="SM00959"/>
    </source>
</evidence>
<feature type="domain" description="Rho termination factor-like N-terminal" evidence="2">
    <location>
        <begin position="63"/>
        <end position="105"/>
    </location>
</feature>
<feature type="region of interest" description="Disordered" evidence="1">
    <location>
        <begin position="38"/>
        <end position="63"/>
    </location>
</feature>
<evidence type="ECO:0000313" key="3">
    <source>
        <dbReference type="EMBL" id="MFK0524758.1"/>
    </source>
</evidence>
<keyword evidence="4" id="KW-1185">Reference proteome</keyword>
<dbReference type="RefSeq" id="WP_402877377.1">
    <property type="nucleotide sequence ID" value="NZ_JBIYSL010000005.1"/>
</dbReference>
<gene>
    <name evidence="3" type="ORF">ACINKY_21390</name>
</gene>
<feature type="compositionally biased region" description="Acidic residues" evidence="1">
    <location>
        <begin position="40"/>
        <end position="49"/>
    </location>
</feature>
<dbReference type="InterPro" id="IPR055634">
    <property type="entry name" value="DUF7210"/>
</dbReference>
<dbReference type="Pfam" id="PF23843">
    <property type="entry name" value="DUF7210"/>
    <property type="match status" value="1"/>
</dbReference>
<organism evidence="3 4">
    <name type="scientific">Paenibacillus illinoisensis</name>
    <dbReference type="NCBI Taxonomy" id="59845"/>
    <lineage>
        <taxon>Bacteria</taxon>
        <taxon>Bacillati</taxon>
        <taxon>Bacillota</taxon>
        <taxon>Bacilli</taxon>
        <taxon>Bacillales</taxon>
        <taxon>Paenibacillaceae</taxon>
        <taxon>Paenibacillus</taxon>
    </lineage>
</organism>
<reference evidence="3 4" key="1">
    <citation type="submission" date="2024-11" db="EMBL/GenBank/DDBJ databases">
        <title>Identification and Characterization of a Novel Fosfomycin Bacillithiol Transferase FosB8 in Paenibacillus illinoisensis.</title>
        <authorList>
            <person name="Lu W."/>
        </authorList>
    </citation>
    <scope>NUCLEOTIDE SEQUENCE [LARGE SCALE GENOMIC DNA]</scope>
    <source>
        <strain evidence="3 4">WP77</strain>
    </source>
</reference>
<name>A0ABW8HYI7_9BACL</name>
<accession>A0ABW8HYI7</accession>
<dbReference type="SMART" id="SM00959">
    <property type="entry name" value="Rho_N"/>
    <property type="match status" value="1"/>
</dbReference>
<dbReference type="EMBL" id="JBIYSL010000005">
    <property type="protein sequence ID" value="MFK0524758.1"/>
    <property type="molecule type" value="Genomic_DNA"/>
</dbReference>
<sequence>MKVELLKSVKYKGQSYKAGTSIDADANDIAEMIAKKVVSEDTEIPEGNEDQGSSGVREPKETDIEKMKVAELKEYAEENGIDLGDATKKDEILEVIKEAEAVANADTTS</sequence>
<proteinExistence type="predicted"/>
<dbReference type="InterPro" id="IPR011112">
    <property type="entry name" value="Rho-like_N"/>
</dbReference>
<evidence type="ECO:0000256" key="1">
    <source>
        <dbReference type="SAM" id="MobiDB-lite"/>
    </source>
</evidence>
<comment type="caution">
    <text evidence="3">The sequence shown here is derived from an EMBL/GenBank/DDBJ whole genome shotgun (WGS) entry which is preliminary data.</text>
</comment>